<dbReference type="PANTHER" id="PTHR13140">
    <property type="entry name" value="MYOSIN"/>
    <property type="match status" value="1"/>
</dbReference>
<evidence type="ECO:0000313" key="11">
    <source>
        <dbReference type="Proteomes" id="UP000678393"/>
    </source>
</evidence>
<keyword evidence="6 7" id="KW-0009">Actin-binding</keyword>
<proteinExistence type="inferred from homology"/>
<dbReference type="OrthoDB" id="312459at2759"/>
<sequence>VRPTDGVRDMILISDIDENGINTNLKVRYNKDSIYTFTGSILVAVNPYKDTYSGQKISHVEPHIFAIAEAAFQSLHSSSVNQSCIISGESGAGKTETTKFILQYLCSVTNHTSFWTEQQILEANTVLEAFGNAKTVRNDNSSRFGKFMQVCFSGTQIKGCIVQDYLLEQSRITFQNLQERNYHVFYQLTAAAQACPQLAETYMLAPASSYHYLSQSGCFSLDGVNDAVMFDNLRLAMNVLGIAEEMSQGLFSVLSAVLLLGNLKFQAVDGDVEKSEFSPQDTEVVEKVCLLLGFEMNSFQEISLFRQIQVRGTVTSIPFKLQEATENRHAMAKALYSRTFAWLVDAINKCTNPGAYQKHFIGILDIFGFENFQTNSFEQLCINFTNEKLHRFFNHYVFALEQETYRQEGIEFAHITFTDNTACVELIEKAPKCVLKMLDEECRFPQGTDKSYLVKQHQELEEHVYYIKGDRRNWEKEFGIHHYAGVVVYTVQGFLDKNKDTQQDQLFDLMHSATNAFVSDLTRFQDLLGVKLDVLQGKQTISRTASRGKPTVGDTFKNQLSALVDVLDLTNPWYVRCLKPNSMKQPNDYQEKEVLLQLRYSGMLDIIRIKREGYPVHVPIDTFLNKYGILLDKDLAPDDPGARVRSILNHLGLSKTEWQVGKSKVFMRNSVFEPLEERCHNLIRRKATIIQKTWRGFVCWRDYQRKKQAVLILQDSFRSFRLRLDFLRKRRAAIKIQSCYRGCLSRKLAKDMKLRKQQEEEKRRQEELERERSLKEKESKDQLAIDEALRKMKKRQSWQMIL</sequence>
<evidence type="ECO:0000256" key="8">
    <source>
        <dbReference type="SAM" id="MobiDB-lite"/>
    </source>
</evidence>
<dbReference type="InterPro" id="IPR036961">
    <property type="entry name" value="Kinesin_motor_dom_sf"/>
</dbReference>
<name>A0A8S3Z3I7_9EUPU</name>
<dbReference type="PRINTS" id="PR00193">
    <property type="entry name" value="MYOSINHEAVY"/>
</dbReference>
<feature type="domain" description="Myosin motor" evidence="9">
    <location>
        <begin position="5"/>
        <end position="680"/>
    </location>
</feature>
<dbReference type="SMART" id="SM00242">
    <property type="entry name" value="MYSc"/>
    <property type="match status" value="1"/>
</dbReference>
<evidence type="ECO:0000256" key="5">
    <source>
        <dbReference type="ARBA" id="ARBA00023175"/>
    </source>
</evidence>
<dbReference type="PANTHER" id="PTHR13140:SF561">
    <property type="entry name" value="MIP31562P1"/>
    <property type="match status" value="1"/>
</dbReference>
<dbReference type="FunFam" id="1.10.10.820:FF:000001">
    <property type="entry name" value="Myosin heavy chain"/>
    <property type="match status" value="1"/>
</dbReference>
<keyword evidence="4 7" id="KW-0518">Myosin</keyword>
<evidence type="ECO:0000313" key="10">
    <source>
        <dbReference type="EMBL" id="CAG5123699.1"/>
    </source>
</evidence>
<gene>
    <name evidence="10" type="ORF">CUNI_LOCUS9257</name>
</gene>
<dbReference type="GO" id="GO:0016459">
    <property type="term" value="C:myosin complex"/>
    <property type="evidence" value="ECO:0007669"/>
    <property type="project" value="UniProtKB-KW"/>
</dbReference>
<dbReference type="EMBL" id="CAJHNH020001591">
    <property type="protein sequence ID" value="CAG5123699.1"/>
    <property type="molecule type" value="Genomic_DNA"/>
</dbReference>
<evidence type="ECO:0000256" key="1">
    <source>
        <dbReference type="ARBA" id="ARBA00008314"/>
    </source>
</evidence>
<feature type="region of interest" description="Disordered" evidence="8">
    <location>
        <begin position="755"/>
        <end position="781"/>
    </location>
</feature>
<dbReference type="AlphaFoldDB" id="A0A8S3Z3I7"/>
<evidence type="ECO:0000256" key="6">
    <source>
        <dbReference type="ARBA" id="ARBA00023203"/>
    </source>
</evidence>
<dbReference type="Gene3D" id="1.20.58.530">
    <property type="match status" value="1"/>
</dbReference>
<reference evidence="10" key="1">
    <citation type="submission" date="2021-04" db="EMBL/GenBank/DDBJ databases">
        <authorList>
            <consortium name="Molecular Ecology Group"/>
        </authorList>
    </citation>
    <scope>NUCLEOTIDE SEQUENCE</scope>
</reference>
<keyword evidence="3 7" id="KW-0067">ATP-binding</keyword>
<evidence type="ECO:0000256" key="4">
    <source>
        <dbReference type="ARBA" id="ARBA00023123"/>
    </source>
</evidence>
<comment type="similarity">
    <text evidence="1 7">Belongs to the TRAFAC class myosin-kinesin ATPase superfamily. Myosin family.</text>
</comment>
<feature type="non-terminal residue" evidence="10">
    <location>
        <position position="1"/>
    </location>
</feature>
<dbReference type="SMART" id="SM00015">
    <property type="entry name" value="IQ"/>
    <property type="match status" value="3"/>
</dbReference>
<accession>A0A8S3Z3I7</accession>
<dbReference type="GO" id="GO:0005737">
    <property type="term" value="C:cytoplasm"/>
    <property type="evidence" value="ECO:0007669"/>
    <property type="project" value="TreeGrafter"/>
</dbReference>
<dbReference type="Pfam" id="PF00612">
    <property type="entry name" value="IQ"/>
    <property type="match status" value="2"/>
</dbReference>
<feature type="region of interest" description="Actin-binding" evidence="7">
    <location>
        <begin position="560"/>
        <end position="582"/>
    </location>
</feature>
<dbReference type="SUPFAM" id="SSF52540">
    <property type="entry name" value="P-loop containing nucleoside triphosphate hydrolases"/>
    <property type="match status" value="1"/>
</dbReference>
<evidence type="ECO:0000256" key="2">
    <source>
        <dbReference type="ARBA" id="ARBA00022741"/>
    </source>
</evidence>
<dbReference type="Pfam" id="PF00063">
    <property type="entry name" value="Myosin_head"/>
    <property type="match status" value="1"/>
</dbReference>
<dbReference type="CDD" id="cd23767">
    <property type="entry name" value="IQCD"/>
    <property type="match status" value="1"/>
</dbReference>
<keyword evidence="5 7" id="KW-0505">Motor protein</keyword>
<keyword evidence="2 7" id="KW-0547">Nucleotide-binding</keyword>
<dbReference type="InterPro" id="IPR027417">
    <property type="entry name" value="P-loop_NTPase"/>
</dbReference>
<feature type="non-terminal residue" evidence="10">
    <location>
        <position position="802"/>
    </location>
</feature>
<dbReference type="Proteomes" id="UP000678393">
    <property type="component" value="Unassembled WGS sequence"/>
</dbReference>
<dbReference type="Gene3D" id="3.40.850.10">
    <property type="entry name" value="Kinesin motor domain"/>
    <property type="match status" value="1"/>
</dbReference>
<dbReference type="Gene3D" id="1.10.10.820">
    <property type="match status" value="1"/>
</dbReference>
<organism evidence="10 11">
    <name type="scientific">Candidula unifasciata</name>
    <dbReference type="NCBI Taxonomy" id="100452"/>
    <lineage>
        <taxon>Eukaryota</taxon>
        <taxon>Metazoa</taxon>
        <taxon>Spiralia</taxon>
        <taxon>Lophotrochozoa</taxon>
        <taxon>Mollusca</taxon>
        <taxon>Gastropoda</taxon>
        <taxon>Heterobranchia</taxon>
        <taxon>Euthyneura</taxon>
        <taxon>Panpulmonata</taxon>
        <taxon>Eupulmonata</taxon>
        <taxon>Stylommatophora</taxon>
        <taxon>Helicina</taxon>
        <taxon>Helicoidea</taxon>
        <taxon>Geomitridae</taxon>
        <taxon>Candidula</taxon>
    </lineage>
</organism>
<dbReference type="Gene3D" id="1.20.5.190">
    <property type="match status" value="1"/>
</dbReference>
<dbReference type="Gene3D" id="1.20.120.720">
    <property type="entry name" value="Myosin VI head, motor domain, U50 subdomain"/>
    <property type="match status" value="1"/>
</dbReference>
<feature type="binding site" evidence="7">
    <location>
        <begin position="88"/>
        <end position="95"/>
    </location>
    <ligand>
        <name>ATP</name>
        <dbReference type="ChEBI" id="CHEBI:30616"/>
    </ligand>
</feature>
<protein>
    <recommendedName>
        <fullName evidence="9">Myosin motor domain-containing protein</fullName>
    </recommendedName>
</protein>
<keyword evidence="11" id="KW-1185">Reference proteome</keyword>
<evidence type="ECO:0000256" key="3">
    <source>
        <dbReference type="ARBA" id="ARBA00022840"/>
    </source>
</evidence>
<dbReference type="GO" id="GO:0016020">
    <property type="term" value="C:membrane"/>
    <property type="evidence" value="ECO:0007669"/>
    <property type="project" value="TreeGrafter"/>
</dbReference>
<dbReference type="GO" id="GO:0000146">
    <property type="term" value="F:microfilament motor activity"/>
    <property type="evidence" value="ECO:0007669"/>
    <property type="project" value="TreeGrafter"/>
</dbReference>
<evidence type="ECO:0000256" key="7">
    <source>
        <dbReference type="PROSITE-ProRule" id="PRU00782"/>
    </source>
</evidence>
<dbReference type="InterPro" id="IPR000048">
    <property type="entry name" value="IQ_motif_EF-hand-BS"/>
</dbReference>
<dbReference type="CDD" id="cd14883">
    <property type="entry name" value="MYSc_Myo22"/>
    <property type="match status" value="1"/>
</dbReference>
<evidence type="ECO:0000259" key="9">
    <source>
        <dbReference type="PROSITE" id="PS51456"/>
    </source>
</evidence>
<dbReference type="GO" id="GO:0051015">
    <property type="term" value="F:actin filament binding"/>
    <property type="evidence" value="ECO:0007669"/>
    <property type="project" value="TreeGrafter"/>
</dbReference>
<dbReference type="GO" id="GO:0005524">
    <property type="term" value="F:ATP binding"/>
    <property type="evidence" value="ECO:0007669"/>
    <property type="project" value="UniProtKB-UniRule"/>
</dbReference>
<dbReference type="PROSITE" id="PS51456">
    <property type="entry name" value="MYOSIN_MOTOR"/>
    <property type="match status" value="1"/>
</dbReference>
<comment type="caution">
    <text evidence="10">The sequence shown here is derived from an EMBL/GenBank/DDBJ whole genome shotgun (WGS) entry which is preliminary data.</text>
</comment>
<dbReference type="PROSITE" id="PS50096">
    <property type="entry name" value="IQ"/>
    <property type="match status" value="2"/>
</dbReference>
<dbReference type="GO" id="GO:0007015">
    <property type="term" value="P:actin filament organization"/>
    <property type="evidence" value="ECO:0007669"/>
    <property type="project" value="TreeGrafter"/>
</dbReference>
<dbReference type="Gene3D" id="6.20.240.20">
    <property type="match status" value="1"/>
</dbReference>
<dbReference type="InterPro" id="IPR001609">
    <property type="entry name" value="Myosin_head_motor_dom-like"/>
</dbReference>